<dbReference type="InterPro" id="IPR036928">
    <property type="entry name" value="AS_sf"/>
</dbReference>
<name>A0A7G1I682_MYCKA</name>
<dbReference type="PANTHER" id="PTHR11895">
    <property type="entry name" value="TRANSAMIDASE"/>
    <property type="match status" value="1"/>
</dbReference>
<dbReference type="Gene3D" id="3.90.1300.10">
    <property type="entry name" value="Amidase signature (AS) domain"/>
    <property type="match status" value="1"/>
</dbReference>
<evidence type="ECO:0000313" key="3">
    <source>
        <dbReference type="Proteomes" id="UP000516380"/>
    </source>
</evidence>
<dbReference type="Pfam" id="PF01425">
    <property type="entry name" value="Amidase"/>
    <property type="match status" value="1"/>
</dbReference>
<gene>
    <name evidence="2" type="ORF">NIIDMKKI_05810</name>
</gene>
<dbReference type="AlphaFoldDB" id="A0A7G1I682"/>
<dbReference type="InterPro" id="IPR000120">
    <property type="entry name" value="Amidase"/>
</dbReference>
<organism evidence="2 3">
    <name type="scientific">Mycobacterium kansasii</name>
    <dbReference type="NCBI Taxonomy" id="1768"/>
    <lineage>
        <taxon>Bacteria</taxon>
        <taxon>Bacillati</taxon>
        <taxon>Actinomycetota</taxon>
        <taxon>Actinomycetes</taxon>
        <taxon>Mycobacteriales</taxon>
        <taxon>Mycobacteriaceae</taxon>
        <taxon>Mycobacterium</taxon>
    </lineage>
</organism>
<reference evidence="2 3" key="1">
    <citation type="submission" date="2020-07" db="EMBL/GenBank/DDBJ databases">
        <title>Mycobacterium kansasii (former subtype) with zoonotic potential isolated from diseased indoor pet cat, Japan.</title>
        <authorList>
            <person name="Fukano H."/>
            <person name="Terazono T."/>
            <person name="Hoshino Y."/>
        </authorList>
    </citation>
    <scope>NUCLEOTIDE SEQUENCE [LARGE SCALE GENOMIC DNA]</scope>
    <source>
        <strain evidence="2 3">Kuro-I</strain>
    </source>
</reference>
<evidence type="ECO:0000259" key="1">
    <source>
        <dbReference type="Pfam" id="PF01425"/>
    </source>
</evidence>
<dbReference type="PANTHER" id="PTHR11895:SF176">
    <property type="entry name" value="AMIDASE AMID-RELATED"/>
    <property type="match status" value="1"/>
</dbReference>
<keyword evidence="3" id="KW-1185">Reference proteome</keyword>
<protein>
    <recommendedName>
        <fullName evidence="1">Amidase domain-containing protein</fullName>
    </recommendedName>
</protein>
<dbReference type="InterPro" id="IPR023631">
    <property type="entry name" value="Amidase_dom"/>
</dbReference>
<sequence length="110" mass="11766">MLRFDRFGHRGSIRFPTSMCGVTGIKPTWGRVSRYGIVELAASFDHVGPIARSAADAAVLLSAIAGFDVRDPMSSRTPVPDYAADLALSRVPGPVWTGRNCPVSTTTPHP</sequence>
<evidence type="ECO:0000313" key="2">
    <source>
        <dbReference type="EMBL" id="BCI85375.1"/>
    </source>
</evidence>
<dbReference type="GO" id="GO:0003824">
    <property type="term" value="F:catalytic activity"/>
    <property type="evidence" value="ECO:0007669"/>
    <property type="project" value="InterPro"/>
</dbReference>
<dbReference type="Proteomes" id="UP000516380">
    <property type="component" value="Chromosome"/>
</dbReference>
<dbReference type="EMBL" id="AP023343">
    <property type="protein sequence ID" value="BCI85375.1"/>
    <property type="molecule type" value="Genomic_DNA"/>
</dbReference>
<feature type="domain" description="Amidase" evidence="1">
    <location>
        <begin position="11"/>
        <end position="86"/>
    </location>
</feature>
<proteinExistence type="predicted"/>
<accession>A0A7G1I682</accession>
<dbReference type="SUPFAM" id="SSF75304">
    <property type="entry name" value="Amidase signature (AS) enzymes"/>
    <property type="match status" value="1"/>
</dbReference>